<keyword evidence="2" id="KW-1185">Reference proteome</keyword>
<reference evidence="1 2" key="1">
    <citation type="submission" date="2013-09" db="EMBL/GenBank/DDBJ databases">
        <title>Corchorus capsularis genome sequencing.</title>
        <authorList>
            <person name="Alam M."/>
            <person name="Haque M.S."/>
            <person name="Islam M.S."/>
            <person name="Emdad E.M."/>
            <person name="Islam M.M."/>
            <person name="Ahmed B."/>
            <person name="Halim A."/>
            <person name="Hossen Q.M.M."/>
            <person name="Hossain M.Z."/>
            <person name="Ahmed R."/>
            <person name="Khan M.M."/>
            <person name="Islam R."/>
            <person name="Rashid M.M."/>
            <person name="Khan S.A."/>
            <person name="Rahman M.S."/>
            <person name="Alam M."/>
        </authorList>
    </citation>
    <scope>NUCLEOTIDE SEQUENCE [LARGE SCALE GENOMIC DNA]</scope>
    <source>
        <strain evidence="2">cv. CVL-1</strain>
        <tissue evidence="1">Whole seedling</tissue>
    </source>
</reference>
<comment type="caution">
    <text evidence="1">The sequence shown here is derived from an EMBL/GenBank/DDBJ whole genome shotgun (WGS) entry which is preliminary data.</text>
</comment>
<evidence type="ECO:0000313" key="1">
    <source>
        <dbReference type="EMBL" id="OMO68070.1"/>
    </source>
</evidence>
<dbReference type="Gramene" id="OMO68070">
    <property type="protein sequence ID" value="OMO68070"/>
    <property type="gene ID" value="CCACVL1_20097"/>
</dbReference>
<dbReference type="AlphaFoldDB" id="A0A1R3HCL0"/>
<accession>A0A1R3HCL0</accession>
<dbReference type="Proteomes" id="UP000188268">
    <property type="component" value="Unassembled WGS sequence"/>
</dbReference>
<protein>
    <submittedName>
        <fullName evidence="1">Uncharacterized protein</fullName>
    </submittedName>
</protein>
<name>A0A1R3HCL0_COCAP</name>
<proteinExistence type="predicted"/>
<organism evidence="1 2">
    <name type="scientific">Corchorus capsularis</name>
    <name type="common">Jute</name>
    <dbReference type="NCBI Taxonomy" id="210143"/>
    <lineage>
        <taxon>Eukaryota</taxon>
        <taxon>Viridiplantae</taxon>
        <taxon>Streptophyta</taxon>
        <taxon>Embryophyta</taxon>
        <taxon>Tracheophyta</taxon>
        <taxon>Spermatophyta</taxon>
        <taxon>Magnoliopsida</taxon>
        <taxon>eudicotyledons</taxon>
        <taxon>Gunneridae</taxon>
        <taxon>Pentapetalae</taxon>
        <taxon>rosids</taxon>
        <taxon>malvids</taxon>
        <taxon>Malvales</taxon>
        <taxon>Malvaceae</taxon>
        <taxon>Grewioideae</taxon>
        <taxon>Apeibeae</taxon>
        <taxon>Corchorus</taxon>
    </lineage>
</organism>
<gene>
    <name evidence="1" type="ORF">CCACVL1_20097</name>
</gene>
<dbReference type="EMBL" id="AWWV01012268">
    <property type="protein sequence ID" value="OMO68070.1"/>
    <property type="molecule type" value="Genomic_DNA"/>
</dbReference>
<sequence length="53" mass="6374">MENELCFLRSTASKWLRLRFEEARRPFRGSLRFYGRGYAFRCGGWPGGDNLRW</sequence>
<evidence type="ECO:0000313" key="2">
    <source>
        <dbReference type="Proteomes" id="UP000188268"/>
    </source>
</evidence>